<keyword evidence="3 10" id="KW-0808">Transferase</keyword>
<gene>
    <name evidence="10" type="ORF">SAMN04488069_1176</name>
</gene>
<dbReference type="GO" id="GO:0071555">
    <property type="term" value="P:cell wall organization"/>
    <property type="evidence" value="ECO:0007669"/>
    <property type="project" value="UniProtKB-KW"/>
</dbReference>
<dbReference type="Pfam" id="PF13641">
    <property type="entry name" value="Glyco_tranf_2_3"/>
    <property type="match status" value="1"/>
</dbReference>
<dbReference type="FunFam" id="3.90.550.10:FF:000057">
    <property type="entry name" value="Glycosyltransferase-like protein, family 2"/>
    <property type="match status" value="1"/>
</dbReference>
<sequence length="496" mass="54956">MLALQVLLITVYGLCLLLLLGFSLTQWQLTRLARRVYATSPPPTPPAPAEWPLLTVQLPLYNEPFVVERLIDACAALNYPADRLHVQVLDDSTDETVALAAARVQHHAARGLHITHERRTERSGFKAGALAYGLSRSEGELVAIFDADFLPEPNFLRQTVPHFFGPDSARTGVVQTRWGHLNEDYSLLTELQAFGLNAHFFVEQVGRQAGGHFLNFNGTGGIWRRTCIADAGGWHADTLTEDLDLSYRAQLRGWHFHYLPQVAAPAELPITMDALKSQQFRWTKGAAETARKHLAQVWRSAHPLSTRLHATFHLLNSAVFVAILLMAVLSVPLLFVRALGAEQLRPVFYLASFFLLTLLPLTFYFRTAWQQAARRRPAPAGFAGQLLLFLAFSMGLSLHNSRAVLLGLLGQRSAFIRTPKLGAGASKAAGSGSWRGRRYRTSRLLGGLTLLEGLLAAYFLFGIGAGIYLHEYGLLPTHLLLATGYGLVFYYSLRHA</sequence>
<feature type="transmembrane region" description="Helical" evidence="9">
    <location>
        <begin position="444"/>
        <end position="469"/>
    </location>
</feature>
<dbReference type="SUPFAM" id="SSF53448">
    <property type="entry name" value="Nucleotide-diphospho-sugar transferases"/>
    <property type="match status" value="1"/>
</dbReference>
<evidence type="ECO:0000256" key="9">
    <source>
        <dbReference type="SAM" id="Phobius"/>
    </source>
</evidence>
<keyword evidence="11" id="KW-1185">Reference proteome</keyword>
<evidence type="ECO:0000313" key="10">
    <source>
        <dbReference type="EMBL" id="SDY88199.1"/>
    </source>
</evidence>
<dbReference type="Gene3D" id="3.90.550.10">
    <property type="entry name" value="Spore Coat Polysaccharide Biosynthesis Protein SpsA, Chain A"/>
    <property type="match status" value="1"/>
</dbReference>
<keyword evidence="6" id="KW-0333">Golgi apparatus</keyword>
<evidence type="ECO:0000256" key="7">
    <source>
        <dbReference type="ARBA" id="ARBA00023136"/>
    </source>
</evidence>
<dbReference type="STRING" id="651662.SAMN04488069_1176"/>
<dbReference type="GO" id="GO:0016757">
    <property type="term" value="F:glycosyltransferase activity"/>
    <property type="evidence" value="ECO:0007669"/>
    <property type="project" value="UniProtKB-KW"/>
</dbReference>
<keyword evidence="4 9" id="KW-0812">Transmembrane</keyword>
<dbReference type="RefSeq" id="WP_175471049.1">
    <property type="nucleotide sequence ID" value="NZ_FNOV01000017.1"/>
</dbReference>
<evidence type="ECO:0000256" key="4">
    <source>
        <dbReference type="ARBA" id="ARBA00022692"/>
    </source>
</evidence>
<dbReference type="CDD" id="cd06437">
    <property type="entry name" value="CESA_CaSu_A2"/>
    <property type="match status" value="1"/>
</dbReference>
<evidence type="ECO:0000256" key="3">
    <source>
        <dbReference type="ARBA" id="ARBA00022679"/>
    </source>
</evidence>
<evidence type="ECO:0000256" key="2">
    <source>
        <dbReference type="ARBA" id="ARBA00022676"/>
    </source>
</evidence>
<comment type="subcellular location">
    <subcellularLocation>
        <location evidence="1">Golgi apparatus membrane</location>
        <topology evidence="1">Multi-pass membrane protein</topology>
    </subcellularLocation>
</comment>
<feature type="transmembrane region" description="Helical" evidence="9">
    <location>
        <begin position="314"/>
        <end position="335"/>
    </location>
</feature>
<dbReference type="PANTHER" id="PTHR32044:SF80">
    <property type="entry name" value="XYLOGLUCAN GLYCOSYLTRANSFERASE 2-RELATED"/>
    <property type="match status" value="1"/>
</dbReference>
<protein>
    <submittedName>
        <fullName evidence="10">Glycosyltransferase, catalytic subunit of cellulose synthase and poly-beta-1,6-N-acetylglucosamine synthase</fullName>
    </submittedName>
</protein>
<proteinExistence type="predicted"/>
<dbReference type="InterPro" id="IPR029044">
    <property type="entry name" value="Nucleotide-diphossugar_trans"/>
</dbReference>
<evidence type="ECO:0000256" key="5">
    <source>
        <dbReference type="ARBA" id="ARBA00022989"/>
    </source>
</evidence>
<evidence type="ECO:0000256" key="8">
    <source>
        <dbReference type="ARBA" id="ARBA00023316"/>
    </source>
</evidence>
<dbReference type="AlphaFoldDB" id="A0A1H3NIY8"/>
<feature type="transmembrane region" description="Helical" evidence="9">
    <location>
        <begin position="347"/>
        <end position="366"/>
    </location>
</feature>
<organism evidence="10 11">
    <name type="scientific">Hymenobacter psychrophilus</name>
    <dbReference type="NCBI Taxonomy" id="651662"/>
    <lineage>
        <taxon>Bacteria</taxon>
        <taxon>Pseudomonadati</taxon>
        <taxon>Bacteroidota</taxon>
        <taxon>Cytophagia</taxon>
        <taxon>Cytophagales</taxon>
        <taxon>Hymenobacteraceae</taxon>
        <taxon>Hymenobacter</taxon>
    </lineage>
</organism>
<evidence type="ECO:0000256" key="6">
    <source>
        <dbReference type="ARBA" id="ARBA00023034"/>
    </source>
</evidence>
<evidence type="ECO:0000313" key="11">
    <source>
        <dbReference type="Proteomes" id="UP000199249"/>
    </source>
</evidence>
<reference evidence="11" key="1">
    <citation type="submission" date="2016-10" db="EMBL/GenBank/DDBJ databases">
        <authorList>
            <person name="Varghese N."/>
            <person name="Submissions S."/>
        </authorList>
    </citation>
    <scope>NUCLEOTIDE SEQUENCE [LARGE SCALE GENOMIC DNA]</scope>
    <source>
        <strain evidence="11">CGMCC 1.8975</strain>
    </source>
</reference>
<dbReference type="Proteomes" id="UP000199249">
    <property type="component" value="Unassembled WGS sequence"/>
</dbReference>
<keyword evidence="8" id="KW-0961">Cell wall biogenesis/degradation</keyword>
<evidence type="ECO:0000256" key="1">
    <source>
        <dbReference type="ARBA" id="ARBA00004653"/>
    </source>
</evidence>
<dbReference type="EMBL" id="FNOV01000017">
    <property type="protein sequence ID" value="SDY88199.1"/>
    <property type="molecule type" value="Genomic_DNA"/>
</dbReference>
<keyword evidence="7 9" id="KW-0472">Membrane</keyword>
<feature type="transmembrane region" description="Helical" evidence="9">
    <location>
        <begin position="475"/>
        <end position="493"/>
    </location>
</feature>
<dbReference type="PANTHER" id="PTHR32044">
    <property type="entry name" value="GLUCOMANNAN 4-BETA-MANNOSYLTRANSFERASE 9"/>
    <property type="match status" value="1"/>
</dbReference>
<keyword evidence="2" id="KW-0328">Glycosyltransferase</keyword>
<keyword evidence="5 9" id="KW-1133">Transmembrane helix</keyword>
<accession>A0A1H3NIY8</accession>
<name>A0A1H3NIY8_9BACT</name>